<comment type="caution">
    <text evidence="12">The sequence shown here is derived from an EMBL/GenBank/DDBJ whole genome shotgun (WGS) entry which is preliminary data.</text>
</comment>
<dbReference type="STRING" id="35608.A0A2U1KRS6"/>
<dbReference type="Pfam" id="PF25019">
    <property type="entry name" value="LRR_R13L1-DRL21"/>
    <property type="match status" value="1"/>
</dbReference>
<dbReference type="InterPro" id="IPR041118">
    <property type="entry name" value="Rx_N"/>
</dbReference>
<keyword evidence="3" id="KW-0677">Repeat</keyword>
<keyword evidence="2" id="KW-0433">Leucine-rich repeat</keyword>
<dbReference type="GO" id="GO:0005524">
    <property type="term" value="F:ATP binding"/>
    <property type="evidence" value="ECO:0007669"/>
    <property type="project" value="UniProtKB-KW"/>
</dbReference>
<name>A0A2U1KRS6_ARTAN</name>
<dbReference type="InterPro" id="IPR027417">
    <property type="entry name" value="P-loop_NTPase"/>
</dbReference>
<evidence type="ECO:0000256" key="2">
    <source>
        <dbReference type="ARBA" id="ARBA00022614"/>
    </source>
</evidence>
<dbReference type="PANTHER" id="PTHR36766">
    <property type="entry name" value="PLANT BROAD-SPECTRUM MILDEW RESISTANCE PROTEIN RPW8"/>
    <property type="match status" value="1"/>
</dbReference>
<dbReference type="SUPFAM" id="SSF52058">
    <property type="entry name" value="L domain-like"/>
    <property type="match status" value="2"/>
</dbReference>
<evidence type="ECO:0000256" key="1">
    <source>
        <dbReference type="ARBA" id="ARBA00008894"/>
    </source>
</evidence>
<dbReference type="Pfam" id="PF00931">
    <property type="entry name" value="NB-ARC"/>
    <property type="match status" value="1"/>
</dbReference>
<evidence type="ECO:0000256" key="4">
    <source>
        <dbReference type="ARBA" id="ARBA00022741"/>
    </source>
</evidence>
<dbReference type="OrthoDB" id="25838at2759"/>
<evidence type="ECO:0000259" key="8">
    <source>
        <dbReference type="Pfam" id="PF00931"/>
    </source>
</evidence>
<evidence type="ECO:0000256" key="3">
    <source>
        <dbReference type="ARBA" id="ARBA00022737"/>
    </source>
</evidence>
<feature type="domain" description="NB-ARC" evidence="8">
    <location>
        <begin position="186"/>
        <end position="355"/>
    </location>
</feature>
<dbReference type="InterPro" id="IPR058922">
    <property type="entry name" value="WHD_DRP"/>
</dbReference>
<reference evidence="12 13" key="1">
    <citation type="journal article" date="2018" name="Mol. Plant">
        <title>The genome of Artemisia annua provides insight into the evolution of Asteraceae family and artemisinin biosynthesis.</title>
        <authorList>
            <person name="Shen Q."/>
            <person name="Zhang L."/>
            <person name="Liao Z."/>
            <person name="Wang S."/>
            <person name="Yan T."/>
            <person name="Shi P."/>
            <person name="Liu M."/>
            <person name="Fu X."/>
            <person name="Pan Q."/>
            <person name="Wang Y."/>
            <person name="Lv Z."/>
            <person name="Lu X."/>
            <person name="Zhang F."/>
            <person name="Jiang W."/>
            <person name="Ma Y."/>
            <person name="Chen M."/>
            <person name="Hao X."/>
            <person name="Li L."/>
            <person name="Tang Y."/>
            <person name="Lv G."/>
            <person name="Zhou Y."/>
            <person name="Sun X."/>
            <person name="Brodelius P.E."/>
            <person name="Rose J.K.C."/>
            <person name="Tang K."/>
        </authorList>
    </citation>
    <scope>NUCLEOTIDE SEQUENCE [LARGE SCALE GENOMIC DNA]</scope>
    <source>
        <strain evidence="13">cv. Huhao1</strain>
        <tissue evidence="12">Leaf</tissue>
    </source>
</reference>
<dbReference type="FunFam" id="1.10.10.10:FF:000322">
    <property type="entry name" value="Probable disease resistance protein At1g63360"/>
    <property type="match status" value="1"/>
</dbReference>
<keyword evidence="5" id="KW-0611">Plant defense</keyword>
<dbReference type="Gene3D" id="1.20.5.4130">
    <property type="match status" value="1"/>
</dbReference>
<dbReference type="Gene3D" id="1.10.10.10">
    <property type="entry name" value="Winged helix-like DNA-binding domain superfamily/Winged helix DNA-binding domain"/>
    <property type="match status" value="1"/>
</dbReference>
<dbReference type="PRINTS" id="PR00364">
    <property type="entry name" value="DISEASERSIST"/>
</dbReference>
<dbReference type="PANTHER" id="PTHR36766:SF61">
    <property type="entry name" value="NB-ARC DOMAIN DISEASE RESISTANCE PROTEIN"/>
    <property type="match status" value="1"/>
</dbReference>
<dbReference type="InterPro" id="IPR036388">
    <property type="entry name" value="WH-like_DNA-bd_sf"/>
</dbReference>
<feature type="chain" id="PRO_5015768712" evidence="7">
    <location>
        <begin position="23"/>
        <end position="1319"/>
    </location>
</feature>
<feature type="domain" description="Disease resistance N-terminal" evidence="9">
    <location>
        <begin position="10"/>
        <end position="97"/>
    </location>
</feature>
<evidence type="ECO:0000256" key="7">
    <source>
        <dbReference type="SAM" id="SignalP"/>
    </source>
</evidence>
<dbReference type="InterPro" id="IPR002182">
    <property type="entry name" value="NB-ARC"/>
</dbReference>
<dbReference type="InterPro" id="IPR056789">
    <property type="entry name" value="LRR_R13L1-DRL21"/>
</dbReference>
<comment type="similarity">
    <text evidence="1">Belongs to the disease resistance NB-LRR family.</text>
</comment>
<feature type="domain" description="R13L1/DRL21-like LRR repeat region" evidence="11">
    <location>
        <begin position="705"/>
        <end position="832"/>
    </location>
</feature>
<dbReference type="Pfam" id="PF18052">
    <property type="entry name" value="Rx_N"/>
    <property type="match status" value="1"/>
</dbReference>
<keyword evidence="6" id="KW-0067">ATP-binding</keyword>
<dbReference type="SUPFAM" id="SSF52540">
    <property type="entry name" value="P-loop containing nucleoside triphosphate hydrolases"/>
    <property type="match status" value="1"/>
</dbReference>
<dbReference type="Pfam" id="PF13855">
    <property type="entry name" value="LRR_8"/>
    <property type="match status" value="1"/>
</dbReference>
<dbReference type="GO" id="GO:0043531">
    <property type="term" value="F:ADP binding"/>
    <property type="evidence" value="ECO:0007669"/>
    <property type="project" value="InterPro"/>
</dbReference>
<keyword evidence="4" id="KW-0547">Nucleotide-binding</keyword>
<evidence type="ECO:0000313" key="13">
    <source>
        <dbReference type="Proteomes" id="UP000245207"/>
    </source>
</evidence>
<dbReference type="Gene3D" id="3.80.10.10">
    <property type="entry name" value="Ribonuclease Inhibitor"/>
    <property type="match status" value="4"/>
</dbReference>
<evidence type="ECO:0000256" key="6">
    <source>
        <dbReference type="ARBA" id="ARBA00022840"/>
    </source>
</evidence>
<proteinExistence type="inferred from homology"/>
<dbReference type="InterPro" id="IPR001611">
    <property type="entry name" value="Leu-rich_rpt"/>
</dbReference>
<organism evidence="12 13">
    <name type="scientific">Artemisia annua</name>
    <name type="common">Sweet wormwood</name>
    <dbReference type="NCBI Taxonomy" id="35608"/>
    <lineage>
        <taxon>Eukaryota</taxon>
        <taxon>Viridiplantae</taxon>
        <taxon>Streptophyta</taxon>
        <taxon>Embryophyta</taxon>
        <taxon>Tracheophyta</taxon>
        <taxon>Spermatophyta</taxon>
        <taxon>Magnoliopsida</taxon>
        <taxon>eudicotyledons</taxon>
        <taxon>Gunneridae</taxon>
        <taxon>Pentapetalae</taxon>
        <taxon>asterids</taxon>
        <taxon>campanulids</taxon>
        <taxon>Asterales</taxon>
        <taxon>Asteraceae</taxon>
        <taxon>Asteroideae</taxon>
        <taxon>Anthemideae</taxon>
        <taxon>Artemisiinae</taxon>
        <taxon>Artemisia</taxon>
    </lineage>
</organism>
<dbReference type="Pfam" id="PF23559">
    <property type="entry name" value="WHD_DRP"/>
    <property type="match status" value="1"/>
</dbReference>
<evidence type="ECO:0000256" key="5">
    <source>
        <dbReference type="ARBA" id="ARBA00022821"/>
    </source>
</evidence>
<evidence type="ECO:0000259" key="10">
    <source>
        <dbReference type="Pfam" id="PF23559"/>
    </source>
</evidence>
<dbReference type="Proteomes" id="UP000245207">
    <property type="component" value="Unassembled WGS sequence"/>
</dbReference>
<evidence type="ECO:0000259" key="9">
    <source>
        <dbReference type="Pfam" id="PF18052"/>
    </source>
</evidence>
<evidence type="ECO:0000259" key="11">
    <source>
        <dbReference type="Pfam" id="PF25019"/>
    </source>
</evidence>
<dbReference type="Gene3D" id="3.40.50.300">
    <property type="entry name" value="P-loop containing nucleotide triphosphate hydrolases"/>
    <property type="match status" value="1"/>
</dbReference>
<evidence type="ECO:0000313" key="12">
    <source>
        <dbReference type="EMBL" id="PWA39431.1"/>
    </source>
</evidence>
<keyword evidence="7" id="KW-0732">Signal</keyword>
<sequence>MAVGEIFIGAFITVLFEKLASADLIRLARSAGIYSELNKWNNTLSQIQAVLVDAGHKHITQRSVQGWLHKLQHLAYDIDDVLDDLATEAMRRQSKEECNASTRTGTGTSKVLTMIPSCCTSFTPHTIMYGRKMSSKLDEITTKLHALVEEKNILGLINNVEKSNRASRRLEETSLVDVSRIVGRQGDKEALLEKLLETGSYSQNVSVVSIVGLGGIGKTTLAQVMYNDKKVKDHFELMAWVCVSDEFDVFNISKAIFQAIIGEVTDFANLNLLQVALEEKLSKKRFLVVLDDVWNENYNEWELLQRPFAVGAPGSKIIVTTRKTTVASVMDSVQAYHLEGLSNEEAISLFAQHALGKRNFDSHSSLKIHGEGIIKKCGGLPLALIALGRVLRKKTNDEEWEELLNSEIWNLHDEGKILPALRLSYYDLPPHLKQMFAYCCLFPKDYLFDRDELVLLWMAEGFLYDSNGSKSMESLGRECFEELVSRSFFHHSSNDDLRFKMHDLINDLAMSVAGEFFMTLDGKMDFFLKNEALGNCHHFSFLHQKYGTYSKFKSLERARRLRTFLALSVRVLYSWQRLSLSNKVLSEVLPQLQFLRVLNLANYSIKEVPGSIGRLKHLRYLNFSKTYITCLPEQVGDLYNLQSLLLSGCHLLSNLPNNCVKLLNLRHLDISNTPQLKEMPLGIGRLTNLQTLSKIIIGGANGLKISELRSLQHLQGQLCIQGLHEVINAVDAKEANLKQRKGLHDLEMEWSDVFGDSRDEISEFEVLEELRPYDKLRSLNISYYMGVKFPSWVGNPSFVCLTHLRFHGCKRCTYLPTLGHLQSLRKLFIESMNGLKRLGPELFGPINSCHGTAFESLEVLEFKDMQGWEIWSTNGDDKDQTAKLFPCLREISIINCPKLVVVAVEPIPSLRVLHIQECSAVVLSSMVGVSSSIIELSMKNIKGLTQLRREVLEHLGTVENLFIIGCDELRYLWESESHACKFLVSLLDLRVKSCKNLVSLGEKELNLGIALKLVKVELHNCPRLKNYVCPNNIENLVIHSCSSLTSEIFPTVQDRPSTLKILNVCYLGNMEEISLLNNFLSSLESLSISRVLNFHSFPQGCLVHLTKLTICGCDNIESIPDKGYGFLPLLCLRYLEINKCRNLKSFPHDHLQSLTSLEELWVRDCPNMDYSFPSTLWPPNLKILTIGGLKKPMSEWGMQNFPTSLVKLCLHGKNSGVVPFAKPQDVRNITSFHLPSTLTYLQIHGFAELESVSKGLEHLMILEELAIWSCPKLDDLPETLLPSLSHLWVKYCPKLESKCRGRKGKYWPIISQIPYLHID</sequence>
<dbReference type="FunFam" id="3.40.50.300:FF:001091">
    <property type="entry name" value="Probable disease resistance protein At1g61300"/>
    <property type="match status" value="1"/>
</dbReference>
<feature type="signal peptide" evidence="7">
    <location>
        <begin position="1"/>
        <end position="22"/>
    </location>
</feature>
<keyword evidence="13" id="KW-1185">Reference proteome</keyword>
<feature type="domain" description="Disease resistance protein winged helix" evidence="10">
    <location>
        <begin position="441"/>
        <end position="509"/>
    </location>
</feature>
<dbReference type="EMBL" id="PKPP01014645">
    <property type="protein sequence ID" value="PWA39431.1"/>
    <property type="molecule type" value="Genomic_DNA"/>
</dbReference>
<gene>
    <name evidence="12" type="ORF">CTI12_AA570650</name>
</gene>
<accession>A0A2U1KRS6</accession>
<dbReference type="InterPro" id="IPR032675">
    <property type="entry name" value="LRR_dom_sf"/>
</dbReference>
<dbReference type="GO" id="GO:0051607">
    <property type="term" value="P:defense response to virus"/>
    <property type="evidence" value="ECO:0007669"/>
    <property type="project" value="UniProtKB-ARBA"/>
</dbReference>
<protein>
    <submittedName>
        <fullName evidence="12">Disease resistance protein</fullName>
    </submittedName>
</protein>